<sequence>MISAFVYHLSDMEIDGNDVHIDKEPDGLIIYANGVTNGSGCENACDQDVAQLPDIIDIDPHIDKEPDGLIIYANGVTNGSGCENACDQDVAQLPEIIDIDPQHVDVSDENGDCVVKECNSVKPEEIKPCQQESSVESVAESKSGIEKDGVKLEGHKKRDHDKKTQPCGRKVTKTTVGNCKTKCTVPQPFALATEKRALYGSRPNGAECNNPTGGDKPSHIRVPLQPSSVKQNMVNSLTKENILSVWKCDLVLAYIFNHLFVKLYALTVDVICTIVPARKCKITVASAPTFKSSERAERRREFFTKLEEKHQALEAEKNQYEARTKEESEAAIKQLRKSLNFKASPMPSFYHDGPPPKVELKKPPPTRAKSPKLGRRKSFSDSKDSDRGAEEGGCGFHILRDRPTNRKSGSDKQNGWKSREQGEMDESFTSNLMGERHMDIAVHS</sequence>
<dbReference type="Pfam" id="PF06886">
    <property type="entry name" value="TPX2"/>
    <property type="match status" value="1"/>
</dbReference>
<name>A0A8X8WEA6_SALSN</name>
<feature type="region of interest" description="Disordered" evidence="7">
    <location>
        <begin position="344"/>
        <end position="444"/>
    </location>
</feature>
<keyword evidence="4" id="KW-0493">Microtubule</keyword>
<evidence type="ECO:0000256" key="2">
    <source>
        <dbReference type="ARBA" id="ARBA00005885"/>
    </source>
</evidence>
<evidence type="ECO:0000256" key="3">
    <source>
        <dbReference type="ARBA" id="ARBA00022490"/>
    </source>
</evidence>
<feature type="coiled-coil region" evidence="6">
    <location>
        <begin position="303"/>
        <end position="330"/>
    </location>
</feature>
<evidence type="ECO:0000256" key="4">
    <source>
        <dbReference type="ARBA" id="ARBA00022701"/>
    </source>
</evidence>
<dbReference type="InterPro" id="IPR044806">
    <property type="entry name" value="WVD2/WDL1-4"/>
</dbReference>
<comment type="caution">
    <text evidence="9">The sequence shown here is derived from an EMBL/GenBank/DDBJ whole genome shotgun (WGS) entry which is preliminary data.</text>
</comment>
<organism evidence="9">
    <name type="scientific">Salvia splendens</name>
    <name type="common">Scarlet sage</name>
    <dbReference type="NCBI Taxonomy" id="180675"/>
    <lineage>
        <taxon>Eukaryota</taxon>
        <taxon>Viridiplantae</taxon>
        <taxon>Streptophyta</taxon>
        <taxon>Embryophyta</taxon>
        <taxon>Tracheophyta</taxon>
        <taxon>Spermatophyta</taxon>
        <taxon>Magnoliopsida</taxon>
        <taxon>eudicotyledons</taxon>
        <taxon>Gunneridae</taxon>
        <taxon>Pentapetalae</taxon>
        <taxon>asterids</taxon>
        <taxon>lamiids</taxon>
        <taxon>Lamiales</taxon>
        <taxon>Lamiaceae</taxon>
        <taxon>Nepetoideae</taxon>
        <taxon>Mentheae</taxon>
        <taxon>Salviinae</taxon>
        <taxon>Salvia</taxon>
        <taxon>Salvia subgen. Calosphace</taxon>
        <taxon>core Calosphace</taxon>
    </lineage>
</organism>
<evidence type="ECO:0000256" key="7">
    <source>
        <dbReference type="SAM" id="MobiDB-lite"/>
    </source>
</evidence>
<dbReference type="PANTHER" id="PTHR46372:SF2">
    <property type="entry name" value="PROTEIN WVD2-LIKE 3"/>
    <property type="match status" value="1"/>
</dbReference>
<dbReference type="InterPro" id="IPR027329">
    <property type="entry name" value="TPX2_C"/>
</dbReference>
<dbReference type="GO" id="GO:0008017">
    <property type="term" value="F:microtubule binding"/>
    <property type="evidence" value="ECO:0007669"/>
    <property type="project" value="InterPro"/>
</dbReference>
<feature type="domain" description="TPX2 C-terminal" evidence="8">
    <location>
        <begin position="289"/>
        <end position="365"/>
    </location>
</feature>
<comment type="subcellular location">
    <subcellularLocation>
        <location evidence="1">Cytoplasm</location>
        <location evidence="1">Cytoskeleton</location>
    </subcellularLocation>
</comment>
<dbReference type="EMBL" id="PNBA02000018">
    <property type="protein sequence ID" value="KAG6393115.1"/>
    <property type="molecule type" value="Genomic_DNA"/>
</dbReference>
<evidence type="ECO:0000313" key="9">
    <source>
        <dbReference type="EMBL" id="KAG6393115.1"/>
    </source>
</evidence>
<evidence type="ECO:0000259" key="8">
    <source>
        <dbReference type="Pfam" id="PF06886"/>
    </source>
</evidence>
<keyword evidence="3" id="KW-0963">Cytoplasm</keyword>
<comment type="similarity">
    <text evidence="2">Belongs to the TPX2 family.</text>
</comment>
<reference evidence="9" key="2">
    <citation type="submission" date="2020-08" db="EMBL/GenBank/DDBJ databases">
        <title>Plant Genome Project.</title>
        <authorList>
            <person name="Zhang R.-G."/>
        </authorList>
    </citation>
    <scope>NUCLEOTIDE SEQUENCE</scope>
    <source>
        <strain evidence="9">Huo1</strain>
        <tissue evidence="9">Leaf</tissue>
    </source>
</reference>
<evidence type="ECO:0000256" key="5">
    <source>
        <dbReference type="ARBA" id="ARBA00023212"/>
    </source>
</evidence>
<protein>
    <recommendedName>
        <fullName evidence="8">TPX2 C-terminal domain-containing protein</fullName>
    </recommendedName>
</protein>
<gene>
    <name evidence="9" type="ORF">SASPL_147347</name>
</gene>
<feature type="compositionally biased region" description="Basic and acidic residues" evidence="7">
    <location>
        <begin position="378"/>
        <end position="390"/>
    </location>
</feature>
<feature type="compositionally biased region" description="Basic and acidic residues" evidence="7">
    <location>
        <begin position="434"/>
        <end position="444"/>
    </location>
</feature>
<reference evidence="9" key="1">
    <citation type="submission" date="2018-01" db="EMBL/GenBank/DDBJ databases">
        <authorList>
            <person name="Mao J.F."/>
        </authorList>
    </citation>
    <scope>NUCLEOTIDE SEQUENCE</scope>
    <source>
        <strain evidence="9">Huo1</strain>
        <tissue evidence="9">Leaf</tissue>
    </source>
</reference>
<dbReference type="GO" id="GO:0005874">
    <property type="term" value="C:microtubule"/>
    <property type="evidence" value="ECO:0007669"/>
    <property type="project" value="UniProtKB-KW"/>
</dbReference>
<proteinExistence type="inferred from homology"/>
<dbReference type="Proteomes" id="UP000298416">
    <property type="component" value="Unassembled WGS sequence"/>
</dbReference>
<evidence type="ECO:0000256" key="1">
    <source>
        <dbReference type="ARBA" id="ARBA00004245"/>
    </source>
</evidence>
<dbReference type="PANTHER" id="PTHR46372">
    <property type="entry name" value="PROTEIN WVD2-LIKE 3"/>
    <property type="match status" value="1"/>
</dbReference>
<dbReference type="GO" id="GO:0000226">
    <property type="term" value="P:microtubule cytoskeleton organization"/>
    <property type="evidence" value="ECO:0007669"/>
    <property type="project" value="InterPro"/>
</dbReference>
<dbReference type="AlphaFoldDB" id="A0A8X8WEA6"/>
<keyword evidence="10" id="KW-1185">Reference proteome</keyword>
<keyword evidence="6" id="KW-0175">Coiled coil</keyword>
<evidence type="ECO:0000313" key="10">
    <source>
        <dbReference type="Proteomes" id="UP000298416"/>
    </source>
</evidence>
<feature type="compositionally biased region" description="Basic and acidic residues" evidence="7">
    <location>
        <begin position="398"/>
        <end position="410"/>
    </location>
</feature>
<accession>A0A8X8WEA6</accession>
<evidence type="ECO:0000256" key="6">
    <source>
        <dbReference type="SAM" id="Coils"/>
    </source>
</evidence>
<keyword evidence="5" id="KW-0206">Cytoskeleton</keyword>